<accession>A0A497EJF8</accession>
<dbReference type="Gene3D" id="3.30.499.10">
    <property type="entry name" value="Aconitase, domain 3"/>
    <property type="match status" value="1"/>
</dbReference>
<keyword evidence="1" id="KW-0408">Iron</keyword>
<evidence type="ECO:0000313" key="10">
    <source>
        <dbReference type="EMBL" id="RLE45755.1"/>
    </source>
</evidence>
<comment type="caution">
    <text evidence="10">The sequence shown here is derived from an EMBL/GenBank/DDBJ whole genome shotgun (WGS) entry which is preliminary data.</text>
</comment>
<keyword evidence="2" id="KW-0456">Lyase</keyword>
<evidence type="ECO:0000256" key="7">
    <source>
        <dbReference type="ARBA" id="ARBA00047176"/>
    </source>
</evidence>
<dbReference type="InterPro" id="IPR015931">
    <property type="entry name" value="Acnase/IPM_dHydase_lsu_aba_1/3"/>
</dbReference>
<evidence type="ECO:0000259" key="9">
    <source>
        <dbReference type="Pfam" id="PF04412"/>
    </source>
</evidence>
<dbReference type="EC" id="4.2.1.182" evidence="7"/>
<feature type="non-terminal residue" evidence="10">
    <location>
        <position position="1"/>
    </location>
</feature>
<evidence type="ECO:0000256" key="1">
    <source>
        <dbReference type="ARBA" id="ARBA00023004"/>
    </source>
</evidence>
<evidence type="ECO:0000313" key="11">
    <source>
        <dbReference type="Proteomes" id="UP000278475"/>
    </source>
</evidence>
<dbReference type="PANTHER" id="PTHR36577">
    <property type="entry name" value="DUF521 DOMAIN PROTEIN (AFU_ORTHOLOGUE AFUA_6G00490)"/>
    <property type="match status" value="1"/>
</dbReference>
<feature type="domain" description="Phosphomevalonate dehydratase large subunit-like" evidence="9">
    <location>
        <begin position="1"/>
        <end position="302"/>
    </location>
</feature>
<name>A0A497EJF8_9CREN</name>
<dbReference type="Proteomes" id="UP000278475">
    <property type="component" value="Unassembled WGS sequence"/>
</dbReference>
<dbReference type="InterPro" id="IPR007506">
    <property type="entry name" value="PMDh-L-like_dom"/>
</dbReference>
<evidence type="ECO:0000256" key="4">
    <source>
        <dbReference type="ARBA" id="ARBA00045299"/>
    </source>
</evidence>
<comment type="subunit">
    <text evidence="6">Heterodimer composed of a large subunit (PMDh-L) and a small subunit (PMDh-S).</text>
</comment>
<evidence type="ECO:0000256" key="2">
    <source>
        <dbReference type="ARBA" id="ARBA00023239"/>
    </source>
</evidence>
<comment type="catalytic activity">
    <reaction evidence="3">
        <text>(R)-5-phosphomevalonate = (2E)-3-methyl-5-phosphooxypent-2-enoate + H2O</text>
        <dbReference type="Rhea" id="RHEA:78975"/>
        <dbReference type="ChEBI" id="CHEBI:15377"/>
        <dbReference type="ChEBI" id="CHEBI:58146"/>
        <dbReference type="ChEBI" id="CHEBI:229665"/>
        <dbReference type="EC" id="4.2.1.182"/>
    </reaction>
    <physiologicalReaction direction="left-to-right" evidence="3">
        <dbReference type="Rhea" id="RHEA:78976"/>
    </physiologicalReaction>
</comment>
<evidence type="ECO:0000256" key="3">
    <source>
        <dbReference type="ARBA" id="ARBA00045120"/>
    </source>
</evidence>
<sequence length="307" mass="33666">DEEFARKQNEIIEIFREMGIYVSCTCIPYLSGNLPRFGSHIAWSESSAVCYANSVIGARTNREGGPSALAAAIIGKTPLYGLHIDENRKANQLVEVLTSLEQESDYGALGYLIGKELKSCIPFFRGIKNCSLDNLKALGAALAAAGNISMYHIEEVTPEARKAIVDKIEKIEVDVDDIKRAYEDLTTGSSEDVDLIAIGCPHASLSEIRRVAEMINGKRVRRGIKLWEFTSITMKEIADRRGYTAKIEKAGGKVLTDCCMVVAPIEKMNFRTVATNSAKAAVYLPSMSKVDVVFCKIEDCIRIAVGD</sequence>
<comment type="similarity">
    <text evidence="5">Belongs to the AcnX type II large subunit family.</text>
</comment>
<protein>
    <recommendedName>
        <fullName evidence="8">Phosphomevalonate dehydratase large subunit</fullName>
        <ecNumber evidence="7">4.2.1.182</ecNumber>
    </recommendedName>
</protein>
<gene>
    <name evidence="10" type="ORF">DRJ31_10835</name>
</gene>
<dbReference type="AlphaFoldDB" id="A0A497EJF8"/>
<evidence type="ECO:0000256" key="5">
    <source>
        <dbReference type="ARBA" id="ARBA00046333"/>
    </source>
</evidence>
<dbReference type="PANTHER" id="PTHR36577:SF3">
    <property type="entry name" value="DUF521 DOMAIN PROTEIN (AFU_ORTHOLOGUE AFUA_6G00490)"/>
    <property type="match status" value="1"/>
</dbReference>
<proteinExistence type="inferred from homology"/>
<comment type="function">
    <text evidence="4">Component of a hydro-lyase that catalyzes the dehydration of mevalonate 5-phosphate (MVA5P) to form trans-anhydromevalonate 5-phosphate (tAHMP). Involved in the archaeal mevalonate (MVA) pathway, which provides fundamental precursors for isoprenoid biosynthesis, such as isopentenyl diphosphate (IPP) and dimethylallyl diphosphate (DMAPP).</text>
</comment>
<dbReference type="EMBL" id="QMQV01000231">
    <property type="protein sequence ID" value="RLE45755.1"/>
    <property type="molecule type" value="Genomic_DNA"/>
</dbReference>
<dbReference type="GO" id="GO:0016829">
    <property type="term" value="F:lyase activity"/>
    <property type="evidence" value="ECO:0007669"/>
    <property type="project" value="UniProtKB-KW"/>
</dbReference>
<organism evidence="10 11">
    <name type="scientific">Thermoproteota archaeon</name>
    <dbReference type="NCBI Taxonomy" id="2056631"/>
    <lineage>
        <taxon>Archaea</taxon>
        <taxon>Thermoproteota</taxon>
    </lineage>
</organism>
<dbReference type="Pfam" id="PF04412">
    <property type="entry name" value="AcnX"/>
    <property type="match status" value="1"/>
</dbReference>
<reference evidence="10 11" key="1">
    <citation type="submission" date="2018-06" db="EMBL/GenBank/DDBJ databases">
        <title>Extensive metabolic versatility and redundancy in microbially diverse, dynamic hydrothermal sediments.</title>
        <authorList>
            <person name="Dombrowski N."/>
            <person name="Teske A."/>
            <person name="Baker B.J."/>
        </authorList>
    </citation>
    <scope>NUCLEOTIDE SEQUENCE [LARGE SCALE GENOMIC DNA]</scope>
    <source>
        <strain evidence="10">B66_G16</strain>
    </source>
</reference>
<evidence type="ECO:0000256" key="8">
    <source>
        <dbReference type="ARBA" id="ARBA00047196"/>
    </source>
</evidence>
<evidence type="ECO:0000256" key="6">
    <source>
        <dbReference type="ARBA" id="ARBA00046520"/>
    </source>
</evidence>